<dbReference type="STRING" id="421531.IX38_17420"/>
<protein>
    <submittedName>
        <fullName evidence="1">Uncharacterized protein</fullName>
    </submittedName>
</protein>
<dbReference type="Proteomes" id="UP000028703">
    <property type="component" value="Unassembled WGS sequence"/>
</dbReference>
<reference evidence="1 2" key="1">
    <citation type="submission" date="2014-07" db="EMBL/GenBank/DDBJ databases">
        <title>Genome of Chryseobacterium luteum DSM 18605.</title>
        <authorList>
            <person name="Stropko S.J."/>
            <person name="Pipes S.E."/>
            <person name="Newman J.D."/>
        </authorList>
    </citation>
    <scope>NUCLEOTIDE SEQUENCE [LARGE SCALE GENOMIC DNA]</scope>
    <source>
        <strain evidence="1 2">DSM 18605</strain>
    </source>
</reference>
<keyword evidence="2" id="KW-1185">Reference proteome</keyword>
<comment type="caution">
    <text evidence="1">The sequence shown here is derived from an EMBL/GenBank/DDBJ whole genome shotgun (WGS) entry which is preliminary data.</text>
</comment>
<dbReference type="eggNOG" id="ENOG502ZXBD">
    <property type="taxonomic scope" value="Bacteria"/>
</dbReference>
<evidence type="ECO:0000313" key="1">
    <source>
        <dbReference type="EMBL" id="KFF01616.1"/>
    </source>
</evidence>
<gene>
    <name evidence="1" type="ORF">IX38_17420</name>
</gene>
<name>A0A085ZB02_9FLAO</name>
<dbReference type="EMBL" id="JPRO01000016">
    <property type="protein sequence ID" value="KFF01616.1"/>
    <property type="molecule type" value="Genomic_DNA"/>
</dbReference>
<sequence>MLSVLVFSCKKEAPEMPETKMAHDSIAKTEVKEDIFKPIDTAYSPAYKTEDYMKALQYYRTEAEKEIAAGSPEQNNKVYEGYVEVRNKYIQGLSRLHTDILDKYVNYYDSDSESYKFPEQIKDLAARFKKEGLEFREVGEGMTEIWSVPNYYYLIFKNKVTPDYNAYIAQMAIEAKDNYAVDAGLVISWKELGNRLIFWENFMKKYPQSPLLKTVKKDYNNYLYDYLYGMDNTPTYERADGKLYDENRNEYNRIIKKYPGSYTAKRAQEFLNLFDSKIPVDQIREKMNVVSNY</sequence>
<dbReference type="AlphaFoldDB" id="A0A085ZB02"/>
<proteinExistence type="predicted"/>
<evidence type="ECO:0000313" key="2">
    <source>
        <dbReference type="Proteomes" id="UP000028703"/>
    </source>
</evidence>
<accession>A0A085ZB02</accession>
<organism evidence="1 2">
    <name type="scientific">Chryseobacterium luteum</name>
    <dbReference type="NCBI Taxonomy" id="421531"/>
    <lineage>
        <taxon>Bacteria</taxon>
        <taxon>Pseudomonadati</taxon>
        <taxon>Bacteroidota</taxon>
        <taxon>Flavobacteriia</taxon>
        <taxon>Flavobacteriales</taxon>
        <taxon>Weeksellaceae</taxon>
        <taxon>Chryseobacterium group</taxon>
        <taxon>Chryseobacterium</taxon>
    </lineage>
</organism>